<sequence>MRFIVLALAACLTMPAAAQEAALVAEGERLFMDFCAACHGTGAQGDGPMQEVLAVDVPDLTALAPDGSFPHFEIIAKIDGRDPLVSHGSAMPVWGDVFEGVEAAFVRTEAGQPIVTSLPIAALVAWLESVQG</sequence>
<reference evidence="7 8" key="1">
    <citation type="submission" date="2015-02" db="EMBL/GenBank/DDBJ databases">
        <title>Genome Sequence of Jannaschia aquimarina DSM28248, a member of the Roseobacter clade.</title>
        <authorList>
            <person name="Voget S."/>
            <person name="Daniel R."/>
        </authorList>
    </citation>
    <scope>NUCLEOTIDE SEQUENCE [LARGE SCALE GENOMIC DNA]</scope>
    <source>
        <strain evidence="7 8">GSW-M26</strain>
    </source>
</reference>
<dbReference type="EMBL" id="JYFE01000020">
    <property type="protein sequence ID" value="KIT17219.1"/>
    <property type="molecule type" value="Genomic_DNA"/>
</dbReference>
<dbReference type="OrthoDB" id="5514238at2"/>
<organism evidence="7 8">
    <name type="scientific">Jannaschia aquimarina</name>
    <dbReference type="NCBI Taxonomy" id="935700"/>
    <lineage>
        <taxon>Bacteria</taxon>
        <taxon>Pseudomonadati</taxon>
        <taxon>Pseudomonadota</taxon>
        <taxon>Alphaproteobacteria</taxon>
        <taxon>Rhodobacterales</taxon>
        <taxon>Roseobacteraceae</taxon>
        <taxon>Jannaschia</taxon>
    </lineage>
</organism>
<protein>
    <submittedName>
        <fullName evidence="7">Cytochrome c</fullName>
    </submittedName>
</protein>
<dbReference type="GO" id="GO:0020037">
    <property type="term" value="F:heme binding"/>
    <property type="evidence" value="ECO:0007669"/>
    <property type="project" value="InterPro"/>
</dbReference>
<evidence type="ECO:0000256" key="2">
    <source>
        <dbReference type="ARBA" id="ARBA00022723"/>
    </source>
</evidence>
<evidence type="ECO:0000256" key="5">
    <source>
        <dbReference type="SAM" id="SignalP"/>
    </source>
</evidence>
<dbReference type="GO" id="GO:0046872">
    <property type="term" value="F:metal ion binding"/>
    <property type="evidence" value="ECO:0007669"/>
    <property type="project" value="UniProtKB-KW"/>
</dbReference>
<keyword evidence="3 4" id="KW-0408">Iron</keyword>
<proteinExistence type="predicted"/>
<dbReference type="InterPro" id="IPR009056">
    <property type="entry name" value="Cyt_c-like_dom"/>
</dbReference>
<comment type="caution">
    <text evidence="7">The sequence shown here is derived from an EMBL/GenBank/DDBJ whole genome shotgun (WGS) entry which is preliminary data.</text>
</comment>
<evidence type="ECO:0000313" key="7">
    <source>
        <dbReference type="EMBL" id="KIT17219.1"/>
    </source>
</evidence>
<dbReference type="RefSeq" id="WP_043917796.1">
    <property type="nucleotide sequence ID" value="NZ_FZPF01000007.1"/>
</dbReference>
<dbReference type="PROSITE" id="PS51007">
    <property type="entry name" value="CYTC"/>
    <property type="match status" value="1"/>
</dbReference>
<dbReference type="AlphaFoldDB" id="A0A0D1EHT1"/>
<keyword evidence="2 4" id="KW-0479">Metal-binding</keyword>
<dbReference type="SUPFAM" id="SSF46626">
    <property type="entry name" value="Cytochrome c"/>
    <property type="match status" value="1"/>
</dbReference>
<gene>
    <name evidence="7" type="ORF">jaqu_09500</name>
</gene>
<keyword evidence="5" id="KW-0732">Signal</keyword>
<dbReference type="Gene3D" id="1.10.760.10">
    <property type="entry name" value="Cytochrome c-like domain"/>
    <property type="match status" value="1"/>
</dbReference>
<accession>A0A0D1EHT1</accession>
<evidence type="ECO:0000256" key="4">
    <source>
        <dbReference type="PROSITE-ProRule" id="PRU00433"/>
    </source>
</evidence>
<feature type="signal peptide" evidence="5">
    <location>
        <begin position="1"/>
        <end position="18"/>
    </location>
</feature>
<evidence type="ECO:0000259" key="6">
    <source>
        <dbReference type="PROSITE" id="PS51007"/>
    </source>
</evidence>
<keyword evidence="1 4" id="KW-0349">Heme</keyword>
<feature type="domain" description="Cytochrome c" evidence="6">
    <location>
        <begin position="22"/>
        <end position="131"/>
    </location>
</feature>
<dbReference type="Pfam" id="PF00034">
    <property type="entry name" value="Cytochrom_C"/>
    <property type="match status" value="1"/>
</dbReference>
<evidence type="ECO:0000256" key="3">
    <source>
        <dbReference type="ARBA" id="ARBA00023004"/>
    </source>
</evidence>
<dbReference type="InterPro" id="IPR036909">
    <property type="entry name" value="Cyt_c-like_dom_sf"/>
</dbReference>
<evidence type="ECO:0000256" key="1">
    <source>
        <dbReference type="ARBA" id="ARBA00022617"/>
    </source>
</evidence>
<keyword evidence="8" id="KW-1185">Reference proteome</keyword>
<feature type="chain" id="PRO_5002230316" evidence="5">
    <location>
        <begin position="19"/>
        <end position="132"/>
    </location>
</feature>
<dbReference type="STRING" id="935700.jaqu_09500"/>
<dbReference type="Proteomes" id="UP000032232">
    <property type="component" value="Unassembled WGS sequence"/>
</dbReference>
<name>A0A0D1EHT1_9RHOB</name>
<evidence type="ECO:0000313" key="8">
    <source>
        <dbReference type="Proteomes" id="UP000032232"/>
    </source>
</evidence>
<dbReference type="PATRIC" id="fig|935700.4.peg.993"/>
<dbReference type="GO" id="GO:0009055">
    <property type="term" value="F:electron transfer activity"/>
    <property type="evidence" value="ECO:0007669"/>
    <property type="project" value="InterPro"/>
</dbReference>